<dbReference type="GO" id="GO:0016020">
    <property type="term" value="C:membrane"/>
    <property type="evidence" value="ECO:0007669"/>
    <property type="project" value="InterPro"/>
</dbReference>
<organism evidence="2 3">
    <name type="scientific">Desulfosarcina widdelii</name>
    <dbReference type="NCBI Taxonomy" id="947919"/>
    <lineage>
        <taxon>Bacteria</taxon>
        <taxon>Pseudomonadati</taxon>
        <taxon>Thermodesulfobacteriota</taxon>
        <taxon>Desulfobacteria</taxon>
        <taxon>Desulfobacterales</taxon>
        <taxon>Desulfosarcinaceae</taxon>
        <taxon>Desulfosarcina</taxon>
    </lineage>
</organism>
<evidence type="ECO:0000313" key="2">
    <source>
        <dbReference type="EMBL" id="BBO78545.1"/>
    </source>
</evidence>
<feature type="signal peptide" evidence="1">
    <location>
        <begin position="1"/>
        <end position="23"/>
    </location>
</feature>
<dbReference type="PANTHER" id="PTHR11884:SF1">
    <property type="entry name" value="GOLGI APPARATUS PROTEIN 1"/>
    <property type="match status" value="1"/>
</dbReference>
<feature type="chain" id="PRO_5024346071" description="Cysteine rich repeat domain protein" evidence="1">
    <location>
        <begin position="24"/>
        <end position="136"/>
    </location>
</feature>
<dbReference type="AlphaFoldDB" id="A0A5K7ZCP1"/>
<dbReference type="OrthoDB" id="330006at2"/>
<dbReference type="PANTHER" id="PTHR11884">
    <property type="entry name" value="SELECTIN LIGAND RELATED"/>
    <property type="match status" value="1"/>
</dbReference>
<dbReference type="InterPro" id="IPR039728">
    <property type="entry name" value="GLG1"/>
</dbReference>
<keyword evidence="3" id="KW-1185">Reference proteome</keyword>
<dbReference type="InterPro" id="IPR001893">
    <property type="entry name" value="Cys-rich_GLG1_repeat"/>
</dbReference>
<dbReference type="RefSeq" id="WP_155307162.1">
    <property type="nucleotide sequence ID" value="NZ_AP021875.1"/>
</dbReference>
<reference evidence="2 3" key="1">
    <citation type="submission" date="2019-11" db="EMBL/GenBank/DDBJ databases">
        <title>Comparative genomics of hydrocarbon-degrading Desulfosarcina strains.</title>
        <authorList>
            <person name="Watanabe M."/>
            <person name="Kojima H."/>
            <person name="Fukui M."/>
        </authorList>
    </citation>
    <scope>NUCLEOTIDE SEQUENCE [LARGE SCALE GENOMIC DNA]</scope>
    <source>
        <strain evidence="2 3">PP31</strain>
    </source>
</reference>
<dbReference type="Pfam" id="PF00839">
    <property type="entry name" value="Cys_rich_FGFR"/>
    <property type="match status" value="2"/>
</dbReference>
<dbReference type="EMBL" id="AP021875">
    <property type="protein sequence ID" value="BBO78545.1"/>
    <property type="molecule type" value="Genomic_DNA"/>
</dbReference>
<evidence type="ECO:0000256" key="1">
    <source>
        <dbReference type="SAM" id="SignalP"/>
    </source>
</evidence>
<name>A0A5K7ZCP1_9BACT</name>
<gene>
    <name evidence="2" type="ORF">DSCW_59620</name>
</gene>
<keyword evidence="1" id="KW-0732">Signal</keyword>
<accession>A0A5K7ZCP1</accession>
<sequence>MRKSANLVSIMLVVLLLAAPSLAGDNLVQSVLDGCDRELKTYCKDVTPGEGRLLACLYAHGDKLSGQCEYALYDAAVQLERAVAALSYLVNECRDDLDALCSGVPAGQGRLLKCLEENDAKVSGRCKQAVKEVVKQ</sequence>
<protein>
    <recommendedName>
        <fullName evidence="4">Cysteine rich repeat domain protein</fullName>
    </recommendedName>
</protein>
<dbReference type="KEGG" id="dwd:DSCW_59620"/>
<dbReference type="Proteomes" id="UP000427769">
    <property type="component" value="Chromosome"/>
</dbReference>
<proteinExistence type="predicted"/>
<evidence type="ECO:0000313" key="3">
    <source>
        <dbReference type="Proteomes" id="UP000427769"/>
    </source>
</evidence>
<evidence type="ECO:0008006" key="4">
    <source>
        <dbReference type="Google" id="ProtNLM"/>
    </source>
</evidence>